<dbReference type="RefSeq" id="WP_204728148.1">
    <property type="nucleotide sequence ID" value="NZ_JAFBDK010000002.1"/>
</dbReference>
<comment type="caution">
    <text evidence="3">The sequence shown here is derived from an EMBL/GenBank/DDBJ whole genome shotgun (WGS) entry which is preliminary data.</text>
</comment>
<protein>
    <recommendedName>
        <fullName evidence="5">Lipoprotein</fullName>
    </recommendedName>
</protein>
<name>A0ABW5ZD73_9BACL</name>
<evidence type="ECO:0008006" key="5">
    <source>
        <dbReference type="Google" id="ProtNLM"/>
    </source>
</evidence>
<feature type="compositionally biased region" description="Basic and acidic residues" evidence="1">
    <location>
        <begin position="64"/>
        <end position="93"/>
    </location>
</feature>
<feature type="chain" id="PRO_5045969586" description="Lipoprotein" evidence="2">
    <location>
        <begin position="26"/>
        <end position="114"/>
    </location>
</feature>
<sequence>MNKYIKMTAGSLLAAALMVGCNVNDGMPDNDNESMMDNPVNDNRDNNAMDGNNGDNNNAMDGNNRADDDWGMDGDRNNDRNTDTDKDPMRDENANGEDIIEDDIDREDRDNRDE</sequence>
<accession>A0ABW5ZD73</accession>
<keyword evidence="4" id="KW-1185">Reference proteome</keyword>
<evidence type="ECO:0000256" key="2">
    <source>
        <dbReference type="SAM" id="SignalP"/>
    </source>
</evidence>
<feature type="compositionally biased region" description="Low complexity" evidence="1">
    <location>
        <begin position="48"/>
        <end position="63"/>
    </location>
</feature>
<proteinExistence type="predicted"/>
<feature type="compositionally biased region" description="Acidic residues" evidence="1">
    <location>
        <begin position="94"/>
        <end position="105"/>
    </location>
</feature>
<evidence type="ECO:0000313" key="4">
    <source>
        <dbReference type="Proteomes" id="UP001597561"/>
    </source>
</evidence>
<feature type="region of interest" description="Disordered" evidence="1">
    <location>
        <begin position="22"/>
        <end position="114"/>
    </location>
</feature>
<keyword evidence="2" id="KW-0732">Signal</keyword>
<dbReference type="PROSITE" id="PS51257">
    <property type="entry name" value="PROKAR_LIPOPROTEIN"/>
    <property type="match status" value="1"/>
</dbReference>
<reference evidence="4" key="1">
    <citation type="journal article" date="2019" name="Int. J. Syst. Evol. Microbiol.">
        <title>The Global Catalogue of Microorganisms (GCM) 10K type strain sequencing project: providing services to taxonomists for standard genome sequencing and annotation.</title>
        <authorList>
            <consortium name="The Broad Institute Genomics Platform"/>
            <consortium name="The Broad Institute Genome Sequencing Center for Infectious Disease"/>
            <person name="Wu L."/>
            <person name="Ma J."/>
        </authorList>
    </citation>
    <scope>NUCLEOTIDE SEQUENCE [LARGE SCALE GENOMIC DNA]</scope>
    <source>
        <strain evidence="4">KCTC 13528</strain>
    </source>
</reference>
<evidence type="ECO:0000256" key="1">
    <source>
        <dbReference type="SAM" id="MobiDB-lite"/>
    </source>
</evidence>
<gene>
    <name evidence="3" type="ORF">ACFS5P_00225</name>
</gene>
<dbReference type="Proteomes" id="UP001597561">
    <property type="component" value="Unassembled WGS sequence"/>
</dbReference>
<organism evidence="3 4">
    <name type="scientific">Jeotgalibacillus terrae</name>
    <dbReference type="NCBI Taxonomy" id="587735"/>
    <lineage>
        <taxon>Bacteria</taxon>
        <taxon>Bacillati</taxon>
        <taxon>Bacillota</taxon>
        <taxon>Bacilli</taxon>
        <taxon>Bacillales</taxon>
        <taxon>Caryophanaceae</taxon>
        <taxon>Jeotgalibacillus</taxon>
    </lineage>
</organism>
<feature type="signal peptide" evidence="2">
    <location>
        <begin position="1"/>
        <end position="25"/>
    </location>
</feature>
<evidence type="ECO:0000313" key="3">
    <source>
        <dbReference type="EMBL" id="MFD2910291.1"/>
    </source>
</evidence>
<dbReference type="EMBL" id="JBHUPG010000001">
    <property type="protein sequence ID" value="MFD2910291.1"/>
    <property type="molecule type" value="Genomic_DNA"/>
</dbReference>